<accession>A0A0D2BS78</accession>
<gene>
    <name evidence="3" type="ORF">PV08_06845</name>
</gene>
<sequence length="978" mass="110949">MAEQTEPQQQEDGQITPCSSSTIEQQEPAQRPNFLELFEQLRPEIQLMVNKRKFVLPLHMIGDSTRANEWLMKAKCGFGLAHQRLQIATSKKAEFQRLMREYLQSYNCPTARLELWEDINNLNFALAKCIEAIITAQDFLAKFEAQQRSFQPTRPPQQLVEWQSHRGGAGLGTSSVSSNTGGVVLGRTSPQYASSFVSANVFEDMYGPQAQGLMQSCPIQPGDNFATSSILPTSAELHVSPYSRHSAATVTLNRPLRPETGKLCHFCRHDYFGPVAWANFWDLYNPDYPLWDYCFTISYVALETSATQCCWLCTQLYDQIVTRERDSLFDVKLTFWSGPKNGGSAECSRCDVYASYRGADESYANSLAGHLQLRIAVAKADPFQFFAKGTLSKSYFTNFDASTARGWLDECGREHECCKGSEDHTVPSRLLLLDPDEDVVYFREMPQLTSAATENRVEYAALSYCWGRTHSFVTVRSNIDNHFQGMDISMLPKTFRDALSVTRLLGIHLLWIDALCIMQDDEVDMANELSRMRVYYQNAKVTLAILRAEDVDEGFLNLASSHNPKHVKLKNLQTELAPKCYVPYYDKLGRKGTIDFEPNEFIDEGSTFYDERREPLNRRAWTLQERWLSPRVISFPSFDGFVFQCNASERFAGDYCLVDSVEKSDEPAIRRRLQLRLSGLDAEPRQDEDPGDEAFETFELVKAWHYIVEDYSSRRLSEPLDKLKALGGLAELFHSQHEAILGPYAAGQWVKTLPLALLWMVSPSEDVAPAPVQYLAPSWSWASVNSRVWNELYSVDVDQQPIADVKVEILRVHVEPSSKVPFGSVQNVWLRLRGPVVDAKWHINPRKEGRIDVALLDMDSPQKRSHAAVNARIGRIGTAELCDDDEDEDTYMDEPIPLGRASCDTIEARLLVPSEIKVLFVAFVHESVIHCSPAHGYGIIIKEVAPGVFKRVGLFDLDERQHENFFLEHSREMTLCLV</sequence>
<dbReference type="GeneID" id="27333928"/>
<dbReference type="RefSeq" id="XP_016234280.1">
    <property type="nucleotide sequence ID" value="XM_016381178.1"/>
</dbReference>
<feature type="domain" description="Heterokaryon incompatibility" evidence="2">
    <location>
        <begin position="459"/>
        <end position="625"/>
    </location>
</feature>
<name>A0A0D2BS78_9EURO</name>
<organism evidence="3 4">
    <name type="scientific">Exophiala spinifera</name>
    <dbReference type="NCBI Taxonomy" id="91928"/>
    <lineage>
        <taxon>Eukaryota</taxon>
        <taxon>Fungi</taxon>
        <taxon>Dikarya</taxon>
        <taxon>Ascomycota</taxon>
        <taxon>Pezizomycotina</taxon>
        <taxon>Eurotiomycetes</taxon>
        <taxon>Chaetothyriomycetidae</taxon>
        <taxon>Chaetothyriales</taxon>
        <taxon>Herpotrichiellaceae</taxon>
        <taxon>Exophiala</taxon>
    </lineage>
</organism>
<reference evidence="3 4" key="1">
    <citation type="submission" date="2015-01" db="EMBL/GenBank/DDBJ databases">
        <title>The Genome Sequence of Exophiala spinifera CBS89968.</title>
        <authorList>
            <consortium name="The Broad Institute Genomics Platform"/>
            <person name="Cuomo C."/>
            <person name="de Hoog S."/>
            <person name="Gorbushina A."/>
            <person name="Stielow B."/>
            <person name="Teixiera M."/>
            <person name="Abouelleil A."/>
            <person name="Chapman S.B."/>
            <person name="Priest M."/>
            <person name="Young S.K."/>
            <person name="Wortman J."/>
            <person name="Nusbaum C."/>
            <person name="Birren B."/>
        </authorList>
    </citation>
    <scope>NUCLEOTIDE SEQUENCE [LARGE SCALE GENOMIC DNA]</scope>
    <source>
        <strain evidence="3 4">CBS 89968</strain>
    </source>
</reference>
<dbReference type="AlphaFoldDB" id="A0A0D2BS78"/>
<protein>
    <recommendedName>
        <fullName evidence="2">Heterokaryon incompatibility domain-containing protein</fullName>
    </recommendedName>
</protein>
<dbReference type="HOGENOM" id="CLU_304032_0_0_1"/>
<dbReference type="InterPro" id="IPR010730">
    <property type="entry name" value="HET"/>
</dbReference>
<dbReference type="VEuPathDB" id="FungiDB:PV08_06845"/>
<dbReference type="Proteomes" id="UP000053328">
    <property type="component" value="Unassembled WGS sequence"/>
</dbReference>
<dbReference type="EMBL" id="KN847496">
    <property type="protein sequence ID" value="KIW14064.1"/>
    <property type="molecule type" value="Genomic_DNA"/>
</dbReference>
<dbReference type="PANTHER" id="PTHR33112">
    <property type="entry name" value="DOMAIN PROTEIN, PUTATIVE-RELATED"/>
    <property type="match status" value="1"/>
</dbReference>
<proteinExistence type="predicted"/>
<dbReference type="Pfam" id="PF06985">
    <property type="entry name" value="HET"/>
    <property type="match status" value="1"/>
</dbReference>
<feature type="region of interest" description="Disordered" evidence="1">
    <location>
        <begin position="1"/>
        <end position="26"/>
    </location>
</feature>
<dbReference type="PANTHER" id="PTHR33112:SF16">
    <property type="entry name" value="HETEROKARYON INCOMPATIBILITY DOMAIN-CONTAINING PROTEIN"/>
    <property type="match status" value="1"/>
</dbReference>
<evidence type="ECO:0000313" key="4">
    <source>
        <dbReference type="Proteomes" id="UP000053328"/>
    </source>
</evidence>
<dbReference type="OrthoDB" id="5125733at2759"/>
<dbReference type="STRING" id="91928.A0A0D2BS78"/>
<evidence type="ECO:0000256" key="1">
    <source>
        <dbReference type="SAM" id="MobiDB-lite"/>
    </source>
</evidence>
<evidence type="ECO:0000313" key="3">
    <source>
        <dbReference type="EMBL" id="KIW14064.1"/>
    </source>
</evidence>
<keyword evidence="4" id="KW-1185">Reference proteome</keyword>
<evidence type="ECO:0000259" key="2">
    <source>
        <dbReference type="Pfam" id="PF06985"/>
    </source>
</evidence>